<name>A0A2P5FQK4_TREOI</name>
<dbReference type="PANTHER" id="PTHR10353:SF44">
    <property type="entry name" value="BETA-GLUCOSIDASE 17"/>
    <property type="match status" value="1"/>
</dbReference>
<dbReference type="AlphaFoldDB" id="A0A2P5FQK4"/>
<dbReference type="InterPro" id="IPR001360">
    <property type="entry name" value="Glyco_hydro_1"/>
</dbReference>
<evidence type="ECO:0000256" key="1">
    <source>
        <dbReference type="ARBA" id="ARBA00010838"/>
    </source>
</evidence>
<dbReference type="PANTHER" id="PTHR10353">
    <property type="entry name" value="GLYCOSYL HYDROLASE"/>
    <property type="match status" value="1"/>
</dbReference>
<dbReference type="InParanoid" id="A0A2P5FQK4"/>
<dbReference type="GO" id="GO:0008422">
    <property type="term" value="F:beta-glucosidase activity"/>
    <property type="evidence" value="ECO:0007669"/>
    <property type="project" value="TreeGrafter"/>
</dbReference>
<keyword evidence="3" id="KW-0378">Hydrolase</keyword>
<reference evidence="4" key="1">
    <citation type="submission" date="2016-06" db="EMBL/GenBank/DDBJ databases">
        <title>Parallel loss of symbiosis genes in relatives of nitrogen-fixing non-legume Parasponia.</title>
        <authorList>
            <person name="Van Velzen R."/>
            <person name="Holmer R."/>
            <person name="Bu F."/>
            <person name="Rutten L."/>
            <person name="Van Zeijl A."/>
            <person name="Liu W."/>
            <person name="Santuari L."/>
            <person name="Cao Q."/>
            <person name="Sharma T."/>
            <person name="Shen D."/>
            <person name="Roswanjaya Y."/>
            <person name="Wardhani T."/>
            <person name="Kalhor M.S."/>
            <person name="Jansen J."/>
            <person name="Van den Hoogen J."/>
            <person name="Gungor B."/>
            <person name="Hartog M."/>
            <person name="Hontelez J."/>
            <person name="Verver J."/>
            <person name="Yang W.-C."/>
            <person name="Schijlen E."/>
            <person name="Repin R."/>
            <person name="Schilthuizen M."/>
            <person name="Schranz E."/>
            <person name="Heidstra R."/>
            <person name="Miyata K."/>
            <person name="Fedorova E."/>
            <person name="Kohlen W."/>
            <person name="Bisseling T."/>
            <person name="Smit S."/>
            <person name="Geurts R."/>
        </authorList>
    </citation>
    <scope>NUCLEOTIDE SEQUENCE [LARGE SCALE GENOMIC DNA]</scope>
    <source>
        <strain evidence="4">cv. RG33-2</strain>
    </source>
</reference>
<dbReference type="InterPro" id="IPR017853">
    <property type="entry name" value="GH"/>
</dbReference>
<comment type="similarity">
    <text evidence="1 2">Belongs to the glycosyl hydrolase 1 family.</text>
</comment>
<keyword evidence="4" id="KW-1185">Reference proteome</keyword>
<dbReference type="Gene3D" id="3.20.20.80">
    <property type="entry name" value="Glycosidases"/>
    <property type="match status" value="1"/>
</dbReference>
<dbReference type="GO" id="GO:0005975">
    <property type="term" value="P:carbohydrate metabolic process"/>
    <property type="evidence" value="ECO:0007669"/>
    <property type="project" value="InterPro"/>
</dbReference>
<evidence type="ECO:0000256" key="2">
    <source>
        <dbReference type="RuleBase" id="RU003690"/>
    </source>
</evidence>
<dbReference type="Pfam" id="PF00232">
    <property type="entry name" value="Glyco_hydro_1"/>
    <property type="match status" value="1"/>
</dbReference>
<organism evidence="3 4">
    <name type="scientific">Trema orientale</name>
    <name type="common">Charcoal tree</name>
    <name type="synonym">Celtis orientalis</name>
    <dbReference type="NCBI Taxonomy" id="63057"/>
    <lineage>
        <taxon>Eukaryota</taxon>
        <taxon>Viridiplantae</taxon>
        <taxon>Streptophyta</taxon>
        <taxon>Embryophyta</taxon>
        <taxon>Tracheophyta</taxon>
        <taxon>Spermatophyta</taxon>
        <taxon>Magnoliopsida</taxon>
        <taxon>eudicotyledons</taxon>
        <taxon>Gunneridae</taxon>
        <taxon>Pentapetalae</taxon>
        <taxon>rosids</taxon>
        <taxon>fabids</taxon>
        <taxon>Rosales</taxon>
        <taxon>Cannabaceae</taxon>
        <taxon>Trema</taxon>
    </lineage>
</organism>
<evidence type="ECO:0000313" key="4">
    <source>
        <dbReference type="Proteomes" id="UP000237000"/>
    </source>
</evidence>
<evidence type="ECO:0000313" key="3">
    <source>
        <dbReference type="EMBL" id="POO00086.1"/>
    </source>
</evidence>
<dbReference type="OrthoDB" id="65569at2759"/>
<dbReference type="STRING" id="63057.A0A2P5FQK4"/>
<accession>A0A2P5FQK4</accession>
<proteinExistence type="inferred from homology"/>
<dbReference type="SUPFAM" id="SSF51445">
    <property type="entry name" value="(Trans)glycosidases"/>
    <property type="match status" value="1"/>
</dbReference>
<sequence length="210" mass="24455">MRSLVGNRLPKFSDEESRVVKGSIDFLGVNYYSARFAEDAITHSSSFEFSYSTDNHVNLTTEKDGIPIGEPTEIKWLYIYPVGIEELALYIKRKYKNPPMYITENGIVDSNSSSLLKDALNDSLRIKYHHNHLSYLLNAIEAGADVRGYYAWSFLDNFEWEYGYTIRFGITYIDYKNKLQRYLKKSALWFKEFLQEDYVITRNPSLVSSV</sequence>
<dbReference type="PRINTS" id="PR00131">
    <property type="entry name" value="GLHYDRLASE1"/>
</dbReference>
<gene>
    <name evidence="3" type="ORF">TorRG33x02_042130</name>
</gene>
<protein>
    <submittedName>
        <fullName evidence="3">Glycoside hydrolase</fullName>
    </submittedName>
</protein>
<comment type="caution">
    <text evidence="3">The sequence shown here is derived from an EMBL/GenBank/DDBJ whole genome shotgun (WGS) entry which is preliminary data.</text>
</comment>
<dbReference type="EMBL" id="JXTC01000015">
    <property type="protein sequence ID" value="POO00086.1"/>
    <property type="molecule type" value="Genomic_DNA"/>
</dbReference>
<dbReference type="Proteomes" id="UP000237000">
    <property type="component" value="Unassembled WGS sequence"/>
</dbReference>